<sequence>MRSTIPLVRAGNQLQRNNMIMGEQSENSRSVGVLINLLSSHVTESSTQIKALSQAAKTLVSPGHEEQLRSSEPCQTISNFTESDLIVELEKSRLALETEIQWQDFATSKLTELISDSDELVRNVTKHYTEADKRQQEEEKEMNQRTNYYVNATIGDKIDQLDANISSLSKSLAIVTNSASETLQKFDLDEQLLLSNAYEKEMAKLVEVLNGTFNNEVHKSI</sequence>
<dbReference type="OMA" id="HINNVEM"/>
<dbReference type="AlphaFoldDB" id="C4Y6I6"/>
<evidence type="ECO:0000313" key="1">
    <source>
        <dbReference type="EMBL" id="EEQ39641.1"/>
    </source>
</evidence>
<dbReference type="Proteomes" id="UP000007703">
    <property type="component" value="Unassembled WGS sequence"/>
</dbReference>
<evidence type="ECO:0000313" key="2">
    <source>
        <dbReference type="Proteomes" id="UP000007703"/>
    </source>
</evidence>
<gene>
    <name evidence="1" type="ORF">CLUG_03769</name>
</gene>
<name>C4Y6I6_CLAL4</name>
<protein>
    <submittedName>
        <fullName evidence="1">Uncharacterized protein</fullName>
    </submittedName>
</protein>
<dbReference type="HOGENOM" id="CLU_1250551_0_0_1"/>
<dbReference type="KEGG" id="clu:CLUG_03769"/>
<reference evidence="1 2" key="1">
    <citation type="journal article" date="2009" name="Nature">
        <title>Evolution of pathogenicity and sexual reproduction in eight Candida genomes.</title>
        <authorList>
            <person name="Butler G."/>
            <person name="Rasmussen M.D."/>
            <person name="Lin M.F."/>
            <person name="Santos M.A."/>
            <person name="Sakthikumar S."/>
            <person name="Munro C.A."/>
            <person name="Rheinbay E."/>
            <person name="Grabherr M."/>
            <person name="Forche A."/>
            <person name="Reedy J.L."/>
            <person name="Agrafioti I."/>
            <person name="Arnaud M.B."/>
            <person name="Bates S."/>
            <person name="Brown A.J."/>
            <person name="Brunke S."/>
            <person name="Costanzo M.C."/>
            <person name="Fitzpatrick D.A."/>
            <person name="de Groot P.W."/>
            <person name="Harris D."/>
            <person name="Hoyer L.L."/>
            <person name="Hube B."/>
            <person name="Klis F.M."/>
            <person name="Kodira C."/>
            <person name="Lennard N."/>
            <person name="Logue M.E."/>
            <person name="Martin R."/>
            <person name="Neiman A.M."/>
            <person name="Nikolaou E."/>
            <person name="Quail M.A."/>
            <person name="Quinn J."/>
            <person name="Santos M.C."/>
            <person name="Schmitzberger F.F."/>
            <person name="Sherlock G."/>
            <person name="Shah P."/>
            <person name="Silverstein K.A."/>
            <person name="Skrzypek M.S."/>
            <person name="Soll D."/>
            <person name="Staggs R."/>
            <person name="Stansfield I."/>
            <person name="Stumpf M.P."/>
            <person name="Sudbery P.E."/>
            <person name="Srikantha T."/>
            <person name="Zeng Q."/>
            <person name="Berman J."/>
            <person name="Berriman M."/>
            <person name="Heitman J."/>
            <person name="Gow N.A."/>
            <person name="Lorenz M.C."/>
            <person name="Birren B.W."/>
            <person name="Kellis M."/>
            <person name="Cuomo C.A."/>
        </authorList>
    </citation>
    <scope>NUCLEOTIDE SEQUENCE [LARGE SCALE GENOMIC DNA]</scope>
    <source>
        <strain evidence="1 2">ATCC 42720</strain>
    </source>
</reference>
<proteinExistence type="predicted"/>
<dbReference type="VEuPathDB" id="FungiDB:CLUG_03769"/>
<dbReference type="EMBL" id="CH408079">
    <property type="protein sequence ID" value="EEQ39641.1"/>
    <property type="molecule type" value="Genomic_DNA"/>
</dbReference>
<dbReference type="GeneID" id="8496842"/>
<organism evidence="1 2">
    <name type="scientific">Clavispora lusitaniae (strain ATCC 42720)</name>
    <name type="common">Yeast</name>
    <name type="synonym">Candida lusitaniae</name>
    <dbReference type="NCBI Taxonomy" id="306902"/>
    <lineage>
        <taxon>Eukaryota</taxon>
        <taxon>Fungi</taxon>
        <taxon>Dikarya</taxon>
        <taxon>Ascomycota</taxon>
        <taxon>Saccharomycotina</taxon>
        <taxon>Pichiomycetes</taxon>
        <taxon>Metschnikowiaceae</taxon>
        <taxon>Clavispora</taxon>
    </lineage>
</organism>
<dbReference type="InParanoid" id="C4Y6I6"/>
<accession>C4Y6I6</accession>